<comment type="caution">
    <text evidence="4">The sequence shown here is derived from an EMBL/GenBank/DDBJ whole genome shotgun (WGS) entry which is preliminary data.</text>
</comment>
<accession>A0A9Q2IPA6</accession>
<protein>
    <submittedName>
        <fullName evidence="4">Phage major capsid protein</fullName>
    </submittedName>
</protein>
<reference evidence="4" key="1">
    <citation type="submission" date="2020-04" db="EMBL/GenBank/DDBJ databases">
        <authorList>
            <person name="Sombolestani A."/>
        </authorList>
    </citation>
    <scope>NUCLEOTIDE SEQUENCE</scope>
    <source>
        <strain evidence="4">R71697</strain>
    </source>
</reference>
<gene>
    <name evidence="4" type="ORF">HKD32_02495</name>
</gene>
<dbReference type="NCBIfam" id="TIGR01554">
    <property type="entry name" value="major_cap_HK97"/>
    <property type="match status" value="1"/>
</dbReference>
<comment type="subcellular location">
    <subcellularLocation>
        <location evidence="1">Virion</location>
    </subcellularLocation>
</comment>
<dbReference type="AlphaFoldDB" id="A0A9Q2IPA6"/>
<feature type="compositionally biased region" description="Low complexity" evidence="2">
    <location>
        <begin position="1"/>
        <end position="14"/>
    </location>
</feature>
<dbReference type="SUPFAM" id="SSF56563">
    <property type="entry name" value="Major capsid protein gp5"/>
    <property type="match status" value="1"/>
</dbReference>
<dbReference type="Proteomes" id="UP000661006">
    <property type="component" value="Unassembled WGS sequence"/>
</dbReference>
<feature type="domain" description="Phage capsid-like C-terminal" evidence="3">
    <location>
        <begin position="153"/>
        <end position="413"/>
    </location>
</feature>
<evidence type="ECO:0000256" key="2">
    <source>
        <dbReference type="SAM" id="MobiDB-lite"/>
    </source>
</evidence>
<dbReference type="Gene3D" id="3.30.2320.10">
    <property type="entry name" value="hypothetical protein PF0899 domain"/>
    <property type="match status" value="1"/>
</dbReference>
<dbReference type="Gene3D" id="3.30.2400.10">
    <property type="entry name" value="Major capsid protein gp5"/>
    <property type="match status" value="1"/>
</dbReference>
<name>A0A9Q2IPA6_GLUJA</name>
<dbReference type="EMBL" id="JABCQN010000001">
    <property type="protein sequence ID" value="MBF0869730.1"/>
    <property type="molecule type" value="Genomic_DNA"/>
</dbReference>
<sequence length="434" mass="46603">MNLRQRAAQAQRARFLSKTGHSMRSKELRAKRAKLISDARALINGETVTAEQNTQFDAMMAEADELKARIDRIETAEAAEAELAVQIAARGEGEGRGADEQRDRETQEVRVFGAWLRGGMDNLAGEDRVFALNQARLGTEFRAAQSTQSGQAGGYLVPPLFADQLLVALKGYFTSLDLFDEIQTGSGAPLPWPTNDDTSARAKIIGENTTISTSDLKFGISNVLAYLYATDAVLVPWTLMQDSFLDLDAFLRTALATRFGRTLADDLTVGTGTNMPQGVCTAAGVGATTATVAIGYDDILDLQHSVDPAYRQGASFMLNDMTFKALRKLKDNEGRPLWSPSIAAGAPDMFAGSPLNINQSMPDIGAGNKAMLFGNFKNYKFRNVKGLSVVRLNERYADALQTAFFGYARFGGGMPGAGTAIKALQTGAAPANGG</sequence>
<evidence type="ECO:0000313" key="4">
    <source>
        <dbReference type="EMBL" id="MBF0869730.1"/>
    </source>
</evidence>
<proteinExistence type="predicted"/>
<dbReference type="InterPro" id="IPR024455">
    <property type="entry name" value="Phage_capsid"/>
</dbReference>
<evidence type="ECO:0000313" key="5">
    <source>
        <dbReference type="Proteomes" id="UP000661006"/>
    </source>
</evidence>
<dbReference type="Pfam" id="PF05065">
    <property type="entry name" value="Phage_capsid"/>
    <property type="match status" value="1"/>
</dbReference>
<reference evidence="4" key="2">
    <citation type="submission" date="2020-11" db="EMBL/GenBank/DDBJ databases">
        <title>Description of novel Gluconobacter species.</title>
        <authorList>
            <person name="Cleenwerck I."/>
            <person name="Cnockaert M."/>
            <person name="Borremans W."/>
            <person name="Wieme A.D."/>
            <person name="De Vuyst L."/>
            <person name="Vandamme P."/>
        </authorList>
    </citation>
    <scope>NUCLEOTIDE SEQUENCE</scope>
    <source>
        <strain evidence="4">R71697</strain>
    </source>
</reference>
<feature type="region of interest" description="Disordered" evidence="2">
    <location>
        <begin position="1"/>
        <end position="23"/>
    </location>
</feature>
<evidence type="ECO:0000256" key="1">
    <source>
        <dbReference type="ARBA" id="ARBA00004328"/>
    </source>
</evidence>
<organism evidence="4 5">
    <name type="scientific">Gluconobacter japonicus</name>
    <dbReference type="NCBI Taxonomy" id="376620"/>
    <lineage>
        <taxon>Bacteria</taxon>
        <taxon>Pseudomonadati</taxon>
        <taxon>Pseudomonadota</taxon>
        <taxon>Alphaproteobacteria</taxon>
        <taxon>Acetobacterales</taxon>
        <taxon>Acetobacteraceae</taxon>
        <taxon>Gluconobacter</taxon>
    </lineage>
</organism>
<dbReference type="InterPro" id="IPR054612">
    <property type="entry name" value="Phage_capsid-like_C"/>
</dbReference>
<evidence type="ECO:0000259" key="3">
    <source>
        <dbReference type="Pfam" id="PF05065"/>
    </source>
</evidence>